<dbReference type="GeneID" id="85438301"/>
<evidence type="ECO:0000313" key="3">
    <source>
        <dbReference type="Proteomes" id="UP001230504"/>
    </source>
</evidence>
<sequence length="305" mass="33939">MEGEAASDGRKLRQSTLSHKPGRYEESQAYGEGCQAPAADNNENGYQTLAHNIAERSPERGEPFKEFLLDVTNDLDWGSPEPEEIGEPIEWCQITLSGQWVLLLALCQYKAFVPATQLLKMKIVDIIDFVGLYIRCHRDTKQWANEISGTSVEVLLEMAKGVGASADKTNALKRPHLPTDIFQNHEREQAINYLRQVGQQGLVEEVNKWRGHSTNFHTLPIEPEIMAACSVILDKGMGNLEVKKIKLPQTKKARKSLLWLGGVQSECHDLAKCLGELEAYLPPLTFQDQLSAAVSSQSPNLSLMG</sequence>
<organism evidence="2 3">
    <name type="scientific">Colletotrichum navitas</name>
    <dbReference type="NCBI Taxonomy" id="681940"/>
    <lineage>
        <taxon>Eukaryota</taxon>
        <taxon>Fungi</taxon>
        <taxon>Dikarya</taxon>
        <taxon>Ascomycota</taxon>
        <taxon>Pezizomycotina</taxon>
        <taxon>Sordariomycetes</taxon>
        <taxon>Hypocreomycetidae</taxon>
        <taxon>Glomerellales</taxon>
        <taxon>Glomerellaceae</taxon>
        <taxon>Colletotrichum</taxon>
        <taxon>Colletotrichum graminicola species complex</taxon>
    </lineage>
</organism>
<name>A0AAD8Q716_9PEZI</name>
<dbReference type="RefSeq" id="XP_060417253.1">
    <property type="nucleotide sequence ID" value="XM_060554061.1"/>
</dbReference>
<dbReference type="EMBL" id="JAHLJV010000012">
    <property type="protein sequence ID" value="KAK1596367.1"/>
    <property type="molecule type" value="Genomic_DNA"/>
</dbReference>
<feature type="region of interest" description="Disordered" evidence="1">
    <location>
        <begin position="1"/>
        <end position="43"/>
    </location>
</feature>
<evidence type="ECO:0000256" key="1">
    <source>
        <dbReference type="SAM" id="MobiDB-lite"/>
    </source>
</evidence>
<dbReference type="Proteomes" id="UP001230504">
    <property type="component" value="Unassembled WGS sequence"/>
</dbReference>
<gene>
    <name evidence="2" type="ORF">LY79DRAFT_509529</name>
</gene>
<comment type="caution">
    <text evidence="2">The sequence shown here is derived from an EMBL/GenBank/DDBJ whole genome shotgun (WGS) entry which is preliminary data.</text>
</comment>
<accession>A0AAD8Q716</accession>
<protein>
    <submittedName>
        <fullName evidence="2">Uncharacterized protein</fullName>
    </submittedName>
</protein>
<dbReference type="AlphaFoldDB" id="A0AAD8Q716"/>
<evidence type="ECO:0000313" key="2">
    <source>
        <dbReference type="EMBL" id="KAK1596367.1"/>
    </source>
</evidence>
<reference evidence="2" key="1">
    <citation type="submission" date="2021-06" db="EMBL/GenBank/DDBJ databases">
        <title>Comparative genomics, transcriptomics and evolutionary studies reveal genomic signatures of adaptation to plant cell wall in hemibiotrophic fungi.</title>
        <authorList>
            <consortium name="DOE Joint Genome Institute"/>
            <person name="Baroncelli R."/>
            <person name="Diaz J.F."/>
            <person name="Benocci T."/>
            <person name="Peng M."/>
            <person name="Battaglia E."/>
            <person name="Haridas S."/>
            <person name="Andreopoulos W."/>
            <person name="Labutti K."/>
            <person name="Pangilinan J."/>
            <person name="Floch G.L."/>
            <person name="Makela M.R."/>
            <person name="Henrissat B."/>
            <person name="Grigoriev I.V."/>
            <person name="Crouch J.A."/>
            <person name="De Vries R.P."/>
            <person name="Sukno S.A."/>
            <person name="Thon M.R."/>
        </authorList>
    </citation>
    <scope>NUCLEOTIDE SEQUENCE</scope>
    <source>
        <strain evidence="2">CBS 125086</strain>
    </source>
</reference>
<proteinExistence type="predicted"/>
<keyword evidence="3" id="KW-1185">Reference proteome</keyword>